<protein>
    <submittedName>
        <fullName evidence="12">M4 family metallopeptidase</fullName>
    </submittedName>
</protein>
<dbReference type="Gene3D" id="1.10.390.10">
    <property type="entry name" value="Neutral Protease Domain 2"/>
    <property type="match status" value="1"/>
</dbReference>
<evidence type="ECO:0000256" key="7">
    <source>
        <dbReference type="ARBA" id="ARBA00023049"/>
    </source>
</evidence>
<dbReference type="CDD" id="cd09597">
    <property type="entry name" value="M4_TLP"/>
    <property type="match status" value="1"/>
</dbReference>
<feature type="compositionally biased region" description="Low complexity" evidence="8">
    <location>
        <begin position="37"/>
        <end position="53"/>
    </location>
</feature>
<evidence type="ECO:0000256" key="5">
    <source>
        <dbReference type="ARBA" id="ARBA00022801"/>
    </source>
</evidence>
<feature type="compositionally biased region" description="Low complexity" evidence="8">
    <location>
        <begin position="241"/>
        <end position="255"/>
    </location>
</feature>
<evidence type="ECO:0000256" key="6">
    <source>
        <dbReference type="ARBA" id="ARBA00022833"/>
    </source>
</evidence>
<dbReference type="RefSeq" id="WP_239735283.1">
    <property type="nucleotide sequence ID" value="NZ_CP092427.2"/>
</dbReference>
<name>A0ABY3U5Y0_9MYCO</name>
<dbReference type="InterPro" id="IPR011096">
    <property type="entry name" value="FTP_domain"/>
</dbReference>
<dbReference type="Pfam" id="PF07504">
    <property type="entry name" value="FTP"/>
    <property type="match status" value="1"/>
</dbReference>
<evidence type="ECO:0000256" key="3">
    <source>
        <dbReference type="ARBA" id="ARBA00022723"/>
    </source>
</evidence>
<keyword evidence="6" id="KW-0862">Zinc</keyword>
<dbReference type="PANTHER" id="PTHR33794:SF1">
    <property type="entry name" value="BACILLOLYSIN"/>
    <property type="match status" value="1"/>
</dbReference>
<feature type="compositionally biased region" description="Low complexity" evidence="8">
    <location>
        <begin position="61"/>
        <end position="72"/>
    </location>
</feature>
<dbReference type="Pfam" id="PF01447">
    <property type="entry name" value="Peptidase_M4"/>
    <property type="match status" value="1"/>
</dbReference>
<evidence type="ECO:0000259" key="10">
    <source>
        <dbReference type="Pfam" id="PF02868"/>
    </source>
</evidence>
<proteinExistence type="inferred from homology"/>
<feature type="domain" description="Peptidase M4" evidence="9">
    <location>
        <begin position="540"/>
        <end position="683"/>
    </location>
</feature>
<comment type="similarity">
    <text evidence="1">Belongs to the peptidase M4 family.</text>
</comment>
<keyword evidence="5" id="KW-0378">Hydrolase</keyword>
<evidence type="ECO:0000313" key="13">
    <source>
        <dbReference type="Proteomes" id="UP001055159"/>
    </source>
</evidence>
<evidence type="ECO:0000313" key="12">
    <source>
        <dbReference type="EMBL" id="ULP35019.1"/>
    </source>
</evidence>
<feature type="domain" description="FTP" evidence="11">
    <location>
        <begin position="406"/>
        <end position="440"/>
    </location>
</feature>
<feature type="region of interest" description="Disordered" evidence="8">
    <location>
        <begin position="37"/>
        <end position="163"/>
    </location>
</feature>
<evidence type="ECO:0000256" key="2">
    <source>
        <dbReference type="ARBA" id="ARBA00022670"/>
    </source>
</evidence>
<accession>A0ABY3U5Y0</accession>
<organism evidence="12 13">
    <name type="scientific">Mycolicibacterium rufum</name>
    <dbReference type="NCBI Taxonomy" id="318424"/>
    <lineage>
        <taxon>Bacteria</taxon>
        <taxon>Bacillati</taxon>
        <taxon>Actinomycetota</taxon>
        <taxon>Actinomycetes</taxon>
        <taxon>Mycobacteriales</taxon>
        <taxon>Mycobacteriaceae</taxon>
        <taxon>Mycolicibacterium</taxon>
    </lineage>
</organism>
<dbReference type="PANTHER" id="PTHR33794">
    <property type="entry name" value="BACILLOLYSIN"/>
    <property type="match status" value="1"/>
</dbReference>
<dbReference type="EMBL" id="CP092427">
    <property type="protein sequence ID" value="ULP35019.1"/>
    <property type="molecule type" value="Genomic_DNA"/>
</dbReference>
<feature type="region of interest" description="Disordered" evidence="8">
    <location>
        <begin position="238"/>
        <end position="266"/>
    </location>
</feature>
<keyword evidence="4" id="KW-0732">Signal</keyword>
<evidence type="ECO:0000256" key="4">
    <source>
        <dbReference type="ARBA" id="ARBA00022729"/>
    </source>
</evidence>
<keyword evidence="3" id="KW-0479">Metal-binding</keyword>
<dbReference type="SUPFAM" id="SSF55486">
    <property type="entry name" value="Metalloproteases ('zincins'), catalytic domain"/>
    <property type="match status" value="1"/>
</dbReference>
<keyword evidence="7" id="KW-0482">Metalloprotease</keyword>
<dbReference type="InterPro" id="IPR013856">
    <property type="entry name" value="Peptidase_M4_domain"/>
</dbReference>
<dbReference type="InterPro" id="IPR050728">
    <property type="entry name" value="Zinc_Metalloprotease_M4"/>
</dbReference>
<dbReference type="PRINTS" id="PR00730">
    <property type="entry name" value="THERMOLYSIN"/>
</dbReference>
<dbReference type="InterPro" id="IPR001570">
    <property type="entry name" value="Peptidase_M4_C_domain"/>
</dbReference>
<dbReference type="Pfam" id="PF02868">
    <property type="entry name" value="Peptidase_M4_C"/>
    <property type="match status" value="1"/>
</dbReference>
<dbReference type="Pfam" id="PF17963">
    <property type="entry name" value="Big_9"/>
    <property type="match status" value="1"/>
</dbReference>
<feature type="domain" description="Peptidase M4 C-terminal" evidence="10">
    <location>
        <begin position="699"/>
        <end position="847"/>
    </location>
</feature>
<feature type="compositionally biased region" description="Pro residues" evidence="8">
    <location>
        <begin position="151"/>
        <end position="161"/>
    </location>
</feature>
<dbReference type="InterPro" id="IPR023612">
    <property type="entry name" value="Peptidase_M4"/>
</dbReference>
<sequence>MAVGDRPQKRWSTTSTLGAGVALIGIGMALATGAGVATAAPADAGDTTQAADTRAADTGRADTTQADTTQDANASGDSPERASRTASADAEPAEDVTENLTETRERVTATNGGRHRRAARHEETSDDTAEPRATADRTATAQRRAPESEPAEPPAAAPSDPPVARATAVTVDPAPDTPTLRSVVSARPVTVKSIATDALAWTGLRPLADGLPLPAAPVSGLVESLWLAVRQAQYTLNNQRPTAAPTTSGPAPDGTLRGSINATDDDDTSLTYTVSSGGAYGSVSIDADGGFTYTPFAGKAGRADSFTVTVDDATGNPFHVHGLLGLLGVSRPTEVVIAVPADPALDALAEPPRSIDGRFTDRVVTDTASAAAVLNDVAATIGAAAGFADPAAISAVTAGTGDTAETFYRYTETVGGIPVIGSDVILVTDAHGAVTGLFNNYRGLSAAFDVTPDVRVDRYGEIAAIARPRASFTAQLVIYAPDDHTAPTLAWRVVGAPPRALFARPGTTSLIGAEGAQTGTVLVRIANAMPLTTVTAAKDWLGATRLITVDRRKTSWFTSYRLIDDGRDITTYKTSYPFFGLGGGVLPGTVVTRGLLGWNTGGVSAHANTAVVYDYYRDVLGRTSFDGNGGPVDVSILYNPQRSAGGYANAFWDPSREQLAFGDSGHLEAAVDVIGHEFTHAVISFVVGGPAGGSVLDYGESGALNEAMADILGVLIENKSGSDRWLLGEDSQLGAVRNLADPTSISTSMGPYRATYASRYKGLGDDAGEHVNSTIFSHAAYLMMTDPATAGISSDMWATVFYHALYRLSTDAVFTDGRAAVLSAARALGLTAAQQTAIADAFDTVGIPGDAASSVVAA</sequence>
<dbReference type="Proteomes" id="UP001055159">
    <property type="component" value="Chromosome"/>
</dbReference>
<keyword evidence="2" id="KW-0645">Protease</keyword>
<keyword evidence="13" id="KW-1185">Reference proteome</keyword>
<dbReference type="Gene3D" id="3.10.170.10">
    <property type="match status" value="1"/>
</dbReference>
<evidence type="ECO:0000259" key="11">
    <source>
        <dbReference type="Pfam" id="PF07504"/>
    </source>
</evidence>
<evidence type="ECO:0000256" key="1">
    <source>
        <dbReference type="ARBA" id="ARBA00009388"/>
    </source>
</evidence>
<evidence type="ECO:0000256" key="8">
    <source>
        <dbReference type="SAM" id="MobiDB-lite"/>
    </source>
</evidence>
<reference evidence="12" key="1">
    <citation type="submission" date="2022-08" db="EMBL/GenBank/DDBJ databases">
        <title>Whole genome sequencing of non-tuberculosis mycobacteria type-strains.</title>
        <authorList>
            <person name="Igarashi Y."/>
            <person name="Osugi A."/>
            <person name="Mitarai S."/>
        </authorList>
    </citation>
    <scope>NUCLEOTIDE SEQUENCE</scope>
    <source>
        <strain evidence="12">JCM 16372</strain>
    </source>
</reference>
<gene>
    <name evidence="12" type="ORF">MJO55_17070</name>
</gene>
<dbReference type="InterPro" id="IPR027268">
    <property type="entry name" value="Peptidase_M4/M1_CTD_sf"/>
</dbReference>
<evidence type="ECO:0000259" key="9">
    <source>
        <dbReference type="Pfam" id="PF01447"/>
    </source>
</evidence>